<reference evidence="2" key="2">
    <citation type="submission" date="2023-04" db="EMBL/GenBank/DDBJ databases">
        <authorList>
            <person name="Bruccoleri R.E."/>
            <person name="Oakeley E.J."/>
            <person name="Faust A.-M."/>
            <person name="Dessus-Babus S."/>
            <person name="Altorfer M."/>
            <person name="Burckhardt D."/>
            <person name="Oertli M."/>
            <person name="Naumann U."/>
            <person name="Petersen F."/>
            <person name="Wong J."/>
        </authorList>
    </citation>
    <scope>NUCLEOTIDE SEQUENCE</scope>
    <source>
        <strain evidence="2">GSM-AAB239-AS_SAM_17_03QT</strain>
        <tissue evidence="2">Leaf</tissue>
    </source>
</reference>
<evidence type="ECO:0000313" key="2">
    <source>
        <dbReference type="EMBL" id="KAJ6840237.1"/>
    </source>
</evidence>
<feature type="chain" id="PRO_5043590152" evidence="1">
    <location>
        <begin position="16"/>
        <end position="47"/>
    </location>
</feature>
<dbReference type="EMBL" id="JANAVB010009592">
    <property type="protein sequence ID" value="KAJ6840237.1"/>
    <property type="molecule type" value="Genomic_DNA"/>
</dbReference>
<gene>
    <name evidence="2" type="ORF">M6B38_311495</name>
</gene>
<dbReference type="AlphaFoldDB" id="A0AAX6HHZ1"/>
<feature type="signal peptide" evidence="1">
    <location>
        <begin position="1"/>
        <end position="15"/>
    </location>
</feature>
<proteinExistence type="predicted"/>
<reference evidence="2" key="1">
    <citation type="journal article" date="2023" name="GigaByte">
        <title>Genome assembly of the bearded iris, Iris pallida Lam.</title>
        <authorList>
            <person name="Bruccoleri R.E."/>
            <person name="Oakeley E.J."/>
            <person name="Faust A.M.E."/>
            <person name="Altorfer M."/>
            <person name="Dessus-Babus S."/>
            <person name="Burckhardt D."/>
            <person name="Oertli M."/>
            <person name="Naumann U."/>
            <person name="Petersen F."/>
            <person name="Wong J."/>
        </authorList>
    </citation>
    <scope>NUCLEOTIDE SEQUENCE</scope>
    <source>
        <strain evidence="2">GSM-AAB239-AS_SAM_17_03QT</strain>
    </source>
</reference>
<name>A0AAX6HHZ1_IRIPA</name>
<comment type="caution">
    <text evidence="2">The sequence shown here is derived from an EMBL/GenBank/DDBJ whole genome shotgun (WGS) entry which is preliminary data.</text>
</comment>
<organism evidence="2 3">
    <name type="scientific">Iris pallida</name>
    <name type="common">Sweet iris</name>
    <dbReference type="NCBI Taxonomy" id="29817"/>
    <lineage>
        <taxon>Eukaryota</taxon>
        <taxon>Viridiplantae</taxon>
        <taxon>Streptophyta</taxon>
        <taxon>Embryophyta</taxon>
        <taxon>Tracheophyta</taxon>
        <taxon>Spermatophyta</taxon>
        <taxon>Magnoliopsida</taxon>
        <taxon>Liliopsida</taxon>
        <taxon>Asparagales</taxon>
        <taxon>Iridaceae</taxon>
        <taxon>Iridoideae</taxon>
        <taxon>Irideae</taxon>
        <taxon>Iris</taxon>
    </lineage>
</organism>
<accession>A0AAX6HHZ1</accession>
<sequence>MFQFLLFSSLSASLALDFRRPWRWQRRAFLLRRTRSGNHLSTCSSDR</sequence>
<keyword evidence="1" id="KW-0732">Signal</keyword>
<protein>
    <submittedName>
        <fullName evidence="2">Uncharacterized protein</fullName>
    </submittedName>
</protein>
<dbReference type="Proteomes" id="UP001140949">
    <property type="component" value="Unassembled WGS sequence"/>
</dbReference>
<keyword evidence="3" id="KW-1185">Reference proteome</keyword>
<evidence type="ECO:0000256" key="1">
    <source>
        <dbReference type="SAM" id="SignalP"/>
    </source>
</evidence>
<evidence type="ECO:0000313" key="3">
    <source>
        <dbReference type="Proteomes" id="UP001140949"/>
    </source>
</evidence>